<proteinExistence type="predicted"/>
<sequence>MKASELLRHWEKEFGEPLSATHYELPLNVKDAARLEALAEMFPGSSKERILRDLVSAALSDLTSGFPYVAGDKVVAQDEEGYPVFEDIGPTPQFLQLTRKHLNSLQKGKH</sequence>
<gene>
    <name evidence="1" type="ORF">NYR02_17525</name>
</gene>
<name>A0A9X2WI68_9GAMM</name>
<evidence type="ECO:0000313" key="2">
    <source>
        <dbReference type="Proteomes" id="UP001147830"/>
    </source>
</evidence>
<dbReference type="EMBL" id="JAOANI010000028">
    <property type="protein sequence ID" value="MCT7360825.1"/>
    <property type="molecule type" value="Genomic_DNA"/>
</dbReference>
<reference evidence="1" key="2">
    <citation type="submission" date="2022-08" db="EMBL/GenBank/DDBJ databases">
        <authorList>
            <person name="Dong C."/>
        </authorList>
    </citation>
    <scope>NUCLEOTIDE SEQUENCE</scope>
    <source>
        <strain evidence="1">59MF3M-4</strain>
    </source>
</reference>
<dbReference type="AlphaFoldDB" id="A0A9X2WI68"/>
<accession>A0A9X2WI68</accession>
<reference evidence="1" key="1">
    <citation type="journal article" date="2022" name="Front. Microbiol.">
        <title>Genome-based taxonomic rearrangement of Oceanobacter-related bacteria including the description of Thalassolituus hydrocarbonoclasticus sp. nov. and Thalassolituus pacificus sp. nov. and emended description of the genus Thalassolituus.</title>
        <authorList>
            <person name="Dong C."/>
            <person name="Wei L."/>
            <person name="Wang J."/>
            <person name="Lai Q."/>
            <person name="Huang Z."/>
            <person name="Shao Z."/>
        </authorList>
    </citation>
    <scope>NUCLEOTIDE SEQUENCE</scope>
    <source>
        <strain evidence="1">59MF3M-4</strain>
    </source>
</reference>
<dbReference type="Proteomes" id="UP001147830">
    <property type="component" value="Unassembled WGS sequence"/>
</dbReference>
<dbReference type="RefSeq" id="WP_260977647.1">
    <property type="nucleotide sequence ID" value="NZ_JAOANI010000028.1"/>
</dbReference>
<comment type="caution">
    <text evidence="1">The sequence shown here is derived from an EMBL/GenBank/DDBJ whole genome shotgun (WGS) entry which is preliminary data.</text>
</comment>
<evidence type="ECO:0008006" key="3">
    <source>
        <dbReference type="Google" id="ProtNLM"/>
    </source>
</evidence>
<organism evidence="1 2">
    <name type="scientific">Thalassolituus pacificus</name>
    <dbReference type="NCBI Taxonomy" id="2975440"/>
    <lineage>
        <taxon>Bacteria</taxon>
        <taxon>Pseudomonadati</taxon>
        <taxon>Pseudomonadota</taxon>
        <taxon>Gammaproteobacteria</taxon>
        <taxon>Oceanospirillales</taxon>
        <taxon>Oceanospirillaceae</taxon>
        <taxon>Thalassolituus</taxon>
    </lineage>
</organism>
<evidence type="ECO:0000313" key="1">
    <source>
        <dbReference type="EMBL" id="MCT7360825.1"/>
    </source>
</evidence>
<keyword evidence="2" id="KW-1185">Reference proteome</keyword>
<protein>
    <recommendedName>
        <fullName evidence="3">Pilin assembly protein</fullName>
    </recommendedName>
</protein>